<keyword evidence="3" id="KW-1185">Reference proteome</keyword>
<dbReference type="SUPFAM" id="SSF111038">
    <property type="entry name" value="YjbQ-like"/>
    <property type="match status" value="1"/>
</dbReference>
<organism evidence="2 3">
    <name type="scientific">Phycisphaera mikurensis (strain NBRC 102666 / KCTC 22515 / FYK2301M01)</name>
    <dbReference type="NCBI Taxonomy" id="1142394"/>
    <lineage>
        <taxon>Bacteria</taxon>
        <taxon>Pseudomonadati</taxon>
        <taxon>Planctomycetota</taxon>
        <taxon>Phycisphaerae</taxon>
        <taxon>Phycisphaerales</taxon>
        <taxon>Phycisphaeraceae</taxon>
        <taxon>Phycisphaera</taxon>
    </lineage>
</organism>
<dbReference type="eggNOG" id="COG0432">
    <property type="taxonomic scope" value="Bacteria"/>
</dbReference>
<evidence type="ECO:0000313" key="2">
    <source>
        <dbReference type="EMBL" id="BAM03184.1"/>
    </source>
</evidence>
<dbReference type="EMBL" id="AP012338">
    <property type="protein sequence ID" value="BAM03184.1"/>
    <property type="molecule type" value="Genomic_DNA"/>
</dbReference>
<accession>I0ID46</accession>
<comment type="similarity">
    <text evidence="1">Belongs to the UPF0047 family.</text>
</comment>
<dbReference type="Pfam" id="PF01894">
    <property type="entry name" value="YjbQ"/>
    <property type="match status" value="1"/>
</dbReference>
<dbReference type="STRING" id="1142394.PSMK_10250"/>
<dbReference type="InterPro" id="IPR001602">
    <property type="entry name" value="UPF0047_YjbQ-like"/>
</dbReference>
<dbReference type="PANTHER" id="PTHR30615">
    <property type="entry name" value="UNCHARACTERIZED PROTEIN YJBQ-RELATED"/>
    <property type="match status" value="1"/>
</dbReference>
<dbReference type="PANTHER" id="PTHR30615:SF8">
    <property type="entry name" value="UPF0047 PROTEIN C4A8.02C"/>
    <property type="match status" value="1"/>
</dbReference>
<dbReference type="KEGG" id="phm:PSMK_10250"/>
<evidence type="ECO:0008006" key="4">
    <source>
        <dbReference type="Google" id="ProtNLM"/>
    </source>
</evidence>
<proteinExistence type="inferred from homology"/>
<dbReference type="NCBIfam" id="TIGR00149">
    <property type="entry name" value="TIGR00149_YjbQ"/>
    <property type="match status" value="1"/>
</dbReference>
<sequence length="140" mass="15556">MESFTVDTPGRDGMVEITDRVAQAISRSARRGGVAQIFVMHTTAGLCVNENADPDVVHDLLKEFDRLFPWEQPFHRHAEGNTAAHAKAILTGNSIAVPLRRNGRLDLGTWQGIYLCEFDGPRTRTVKVVVLEEANDDKID</sequence>
<dbReference type="RefSeq" id="WP_014436403.1">
    <property type="nucleotide sequence ID" value="NC_017080.1"/>
</dbReference>
<evidence type="ECO:0000313" key="3">
    <source>
        <dbReference type="Proteomes" id="UP000007881"/>
    </source>
</evidence>
<dbReference type="HOGENOM" id="CLU_096980_1_1_0"/>
<protein>
    <recommendedName>
        <fullName evidence="4">YjbQ family protein</fullName>
    </recommendedName>
</protein>
<dbReference type="InterPro" id="IPR035917">
    <property type="entry name" value="YjbQ-like_sf"/>
</dbReference>
<reference evidence="2 3" key="1">
    <citation type="submission" date="2012-02" db="EMBL/GenBank/DDBJ databases">
        <title>Complete genome sequence of Phycisphaera mikurensis NBRC 102666.</title>
        <authorList>
            <person name="Ankai A."/>
            <person name="Hosoyama A."/>
            <person name="Terui Y."/>
            <person name="Sekine M."/>
            <person name="Fukai R."/>
            <person name="Kato Y."/>
            <person name="Nakamura S."/>
            <person name="Yamada-Narita S."/>
            <person name="Kawakoshi A."/>
            <person name="Fukunaga Y."/>
            <person name="Yamazaki S."/>
            <person name="Fujita N."/>
        </authorList>
    </citation>
    <scope>NUCLEOTIDE SEQUENCE [LARGE SCALE GENOMIC DNA]</scope>
    <source>
        <strain evidence="3">NBRC 102666 / KCTC 22515 / FYK2301M01</strain>
    </source>
</reference>
<dbReference type="PATRIC" id="fig|1142394.8.peg.1056"/>
<evidence type="ECO:0000256" key="1">
    <source>
        <dbReference type="ARBA" id="ARBA00005534"/>
    </source>
</evidence>
<dbReference type="PIRSF" id="PIRSF004681">
    <property type="entry name" value="UCP004681"/>
    <property type="match status" value="1"/>
</dbReference>
<dbReference type="Proteomes" id="UP000007881">
    <property type="component" value="Chromosome"/>
</dbReference>
<dbReference type="AlphaFoldDB" id="I0ID46"/>
<dbReference type="Gene3D" id="2.60.120.460">
    <property type="entry name" value="YjbQ-like"/>
    <property type="match status" value="1"/>
</dbReference>
<dbReference type="OrthoDB" id="9801725at2"/>
<name>I0ID46_PHYMF</name>
<gene>
    <name evidence="2" type="ordered locus">PSMK_10250</name>
</gene>